<keyword evidence="3 5" id="KW-0288">FMN</keyword>
<dbReference type="InterPro" id="IPR016446">
    <property type="entry name" value="Flavin_OxRdtase_Frp"/>
</dbReference>
<evidence type="ECO:0000256" key="1">
    <source>
        <dbReference type="ARBA" id="ARBA00008366"/>
    </source>
</evidence>
<dbReference type="RefSeq" id="WP_207942214.1">
    <property type="nucleotide sequence ID" value="NZ_CP147251.1"/>
</dbReference>
<keyword evidence="2 5" id="KW-0285">Flavoprotein</keyword>
<dbReference type="InterPro" id="IPR000415">
    <property type="entry name" value="Nitroreductase-like"/>
</dbReference>
<keyword evidence="8" id="KW-1185">Reference proteome</keyword>
<keyword evidence="4 5" id="KW-0560">Oxidoreductase</keyword>
<feature type="domain" description="Nitroreductase" evidence="6">
    <location>
        <begin position="9"/>
        <end position="165"/>
    </location>
</feature>
<sequence length="241" mass="27543">MNETINLLTNHRSYRNFDGDYQLSDEKLQAILAAARQAPSWMNGQMYSIIVIRDQAIRQQLVEWNPGNPHMLNSSVFLLFVADLKRTQQIAQQQDVPYPVDDGLHPLIIATTDTSLALQNAIIASESLGLGVVPVGSVRNNIEEISDLLHLPDYVYPVAGLSIGKPIVDMKVKPRLPEKAVIHYDTYQPYDEQLIADYDETMEKFGEARETKRWTKKFADYFSQKPAENIDHYLRKQKLIK</sequence>
<protein>
    <submittedName>
        <fullName evidence="7">FMN reductase [NAD(P)H]</fullName>
    </submittedName>
</protein>
<dbReference type="CDD" id="cd02146">
    <property type="entry name" value="NfsA-like"/>
    <property type="match status" value="1"/>
</dbReference>
<keyword evidence="5" id="KW-0521">NADP</keyword>
<dbReference type="PIRSF" id="PIRSF005426">
    <property type="entry name" value="Frp"/>
    <property type="match status" value="1"/>
</dbReference>
<evidence type="ECO:0000313" key="7">
    <source>
        <dbReference type="EMBL" id="WYJ76083.1"/>
    </source>
</evidence>
<dbReference type="PANTHER" id="PTHR43425:SF2">
    <property type="entry name" value="OXYGEN-INSENSITIVE NADPH NITROREDUCTASE"/>
    <property type="match status" value="1"/>
</dbReference>
<dbReference type="Proteomes" id="UP000664701">
    <property type="component" value="Chromosome"/>
</dbReference>
<organism evidence="7 8">
    <name type="scientific">Candidatus Enterococcus lowellii</name>
    <dbReference type="NCBI Taxonomy" id="2230877"/>
    <lineage>
        <taxon>Bacteria</taxon>
        <taxon>Bacillati</taxon>
        <taxon>Bacillota</taxon>
        <taxon>Bacilli</taxon>
        <taxon>Lactobacillales</taxon>
        <taxon>Enterococcaceae</taxon>
        <taxon>Enterococcus</taxon>
    </lineage>
</organism>
<evidence type="ECO:0000256" key="3">
    <source>
        <dbReference type="ARBA" id="ARBA00022643"/>
    </source>
</evidence>
<accession>A0ABZ2SKQ9</accession>
<dbReference type="InterPro" id="IPR029479">
    <property type="entry name" value="Nitroreductase"/>
</dbReference>
<evidence type="ECO:0000256" key="5">
    <source>
        <dbReference type="PIRNR" id="PIRNR005426"/>
    </source>
</evidence>
<evidence type="ECO:0000256" key="4">
    <source>
        <dbReference type="ARBA" id="ARBA00023002"/>
    </source>
</evidence>
<gene>
    <name evidence="7" type="ORF">DOK78_000700</name>
</gene>
<reference evidence="7 8" key="1">
    <citation type="submission" date="2024-03" db="EMBL/GenBank/DDBJ databases">
        <title>The Genome Sequence of Enterococcus sp. DIV2402.</title>
        <authorList>
            <consortium name="The Broad Institute Genomics Platform"/>
            <consortium name="The Broad Institute Microbial Omics Core"/>
            <consortium name="The Broad Institute Genomic Center for Infectious Diseases"/>
            <person name="Earl A."/>
            <person name="Manson A."/>
            <person name="Gilmore M."/>
            <person name="Schwartman J."/>
            <person name="Shea T."/>
            <person name="Abouelleil A."/>
            <person name="Cao P."/>
            <person name="Chapman S."/>
            <person name="Cusick C."/>
            <person name="Young S."/>
            <person name="Neafsey D."/>
            <person name="Nusbaum C."/>
            <person name="Birren B."/>
        </authorList>
    </citation>
    <scope>NUCLEOTIDE SEQUENCE [LARGE SCALE GENOMIC DNA]</scope>
    <source>
        <strain evidence="7 8">DIV2402</strain>
    </source>
</reference>
<dbReference type="EMBL" id="CP147251">
    <property type="protein sequence ID" value="WYJ76083.1"/>
    <property type="molecule type" value="Genomic_DNA"/>
</dbReference>
<dbReference type="SUPFAM" id="SSF55469">
    <property type="entry name" value="FMN-dependent nitroreductase-like"/>
    <property type="match status" value="1"/>
</dbReference>
<evidence type="ECO:0000313" key="8">
    <source>
        <dbReference type="Proteomes" id="UP000664701"/>
    </source>
</evidence>
<comment type="similarity">
    <text evidence="1 5">Belongs to the flavin oxidoreductase frp family.</text>
</comment>
<dbReference type="PANTHER" id="PTHR43425">
    <property type="entry name" value="OXYGEN-INSENSITIVE NADPH NITROREDUCTASE"/>
    <property type="match status" value="1"/>
</dbReference>
<evidence type="ECO:0000256" key="2">
    <source>
        <dbReference type="ARBA" id="ARBA00022630"/>
    </source>
</evidence>
<evidence type="ECO:0000259" key="6">
    <source>
        <dbReference type="Pfam" id="PF00881"/>
    </source>
</evidence>
<dbReference type="Pfam" id="PF00881">
    <property type="entry name" value="Nitroreductase"/>
    <property type="match status" value="1"/>
</dbReference>
<proteinExistence type="inferred from homology"/>
<name>A0ABZ2SKQ9_9ENTE</name>
<dbReference type="Gene3D" id="3.40.109.10">
    <property type="entry name" value="NADH Oxidase"/>
    <property type="match status" value="1"/>
</dbReference>